<dbReference type="RefSeq" id="WP_306681710.1">
    <property type="nucleotide sequence ID" value="NZ_JAVDBT010000020.1"/>
</dbReference>
<name>A0ABU0W1W2_9RHOB</name>
<accession>A0ABU0W1W2</accession>
<dbReference type="EMBL" id="JAVDBT010000020">
    <property type="protein sequence ID" value="MDQ2067998.1"/>
    <property type="molecule type" value="Genomic_DNA"/>
</dbReference>
<dbReference type="SUPFAM" id="SSF56935">
    <property type="entry name" value="Porins"/>
    <property type="match status" value="1"/>
</dbReference>
<reference evidence="2 3" key="1">
    <citation type="submission" date="2023-08" db="EMBL/GenBank/DDBJ databases">
        <title>Characterization of two Paracoccaceae strains isolated from Phycosphere and proposal of Xinfangfangia lacusdiani sp. nov.</title>
        <authorList>
            <person name="Deng Y."/>
            <person name="Zhang Y.Q."/>
        </authorList>
    </citation>
    <scope>NUCLEOTIDE SEQUENCE [LARGE SCALE GENOMIC DNA]</scope>
    <source>
        <strain evidence="2 3">CPCC 101601</strain>
    </source>
</reference>
<evidence type="ECO:0000313" key="3">
    <source>
        <dbReference type="Proteomes" id="UP001239680"/>
    </source>
</evidence>
<keyword evidence="1" id="KW-0732">Signal</keyword>
<feature type="chain" id="PRO_5046273803" description="Porin" evidence="1">
    <location>
        <begin position="20"/>
        <end position="232"/>
    </location>
</feature>
<gene>
    <name evidence="2" type="ORF">Q9295_16610</name>
</gene>
<feature type="signal peptide" evidence="1">
    <location>
        <begin position="1"/>
        <end position="19"/>
    </location>
</feature>
<keyword evidence="3" id="KW-1185">Reference proteome</keyword>
<dbReference type="Proteomes" id="UP001239680">
    <property type="component" value="Unassembled WGS sequence"/>
</dbReference>
<comment type="caution">
    <text evidence="2">The sequence shown here is derived from an EMBL/GenBank/DDBJ whole genome shotgun (WGS) entry which is preliminary data.</text>
</comment>
<proteinExistence type="predicted"/>
<protein>
    <recommendedName>
        <fullName evidence="4">Porin</fullName>
    </recommendedName>
</protein>
<evidence type="ECO:0000256" key="1">
    <source>
        <dbReference type="SAM" id="SignalP"/>
    </source>
</evidence>
<organism evidence="2 3">
    <name type="scientific">Pseudogemmobacter lacusdianii</name>
    <dbReference type="NCBI Taxonomy" id="3069608"/>
    <lineage>
        <taxon>Bacteria</taxon>
        <taxon>Pseudomonadati</taxon>
        <taxon>Pseudomonadota</taxon>
        <taxon>Alphaproteobacteria</taxon>
        <taxon>Rhodobacterales</taxon>
        <taxon>Paracoccaceae</taxon>
        <taxon>Pseudogemmobacter</taxon>
    </lineage>
</organism>
<evidence type="ECO:0008006" key="4">
    <source>
        <dbReference type="Google" id="ProtNLM"/>
    </source>
</evidence>
<evidence type="ECO:0000313" key="2">
    <source>
        <dbReference type="EMBL" id="MDQ2067998.1"/>
    </source>
</evidence>
<sequence length="232" mass="24201">MKRAALLPLFLLAAAPAQAFELTGGSVGVGYSGYTSNLLKNVDKTTLDGQLELSFGDLVSVQADLGFANFGFDDGEGHNIALHGIYHLGFDTSAGLYLGRDKVGDDSATLTGLEIAHKMGPVGLEGYVTYANDSNFNGLVGGAEASYGISDSLDLGVRWDRANIDNFDLTRLSLVGEYDLPSGLALTGEIGSAKFNGAGSEPFFGIGAKMNFGSNGGTTFRDRSLLDLVPGL</sequence>